<evidence type="ECO:0000313" key="3">
    <source>
        <dbReference type="Proteomes" id="UP000242913"/>
    </source>
</evidence>
<dbReference type="EMBL" id="KZ270956">
    <property type="protein sequence ID" value="OZC05493.1"/>
    <property type="molecule type" value="Genomic_DNA"/>
</dbReference>
<protein>
    <submittedName>
        <fullName evidence="2">Uncharacterized protein</fullName>
    </submittedName>
</protein>
<dbReference type="OrthoDB" id="362021at2759"/>
<gene>
    <name evidence="2" type="ORF">X798_07533</name>
</gene>
<dbReference type="AlphaFoldDB" id="A0A238BJW6"/>
<sequence length="142" mass="16493">MPLAVIRDRQRQAKRPTLLIKREEEVLKIHRTRITAGLFYKPEQFCRLAHGEWESVRFNRAMSVPADIKDECLSRMLRQSIAEDLDPENAIKEHMSYFNGYFDDSEQRPFSVPCAAEAFDGPNDNDLFSEITAQNNDDDNDN</sequence>
<dbReference type="Proteomes" id="UP000242913">
    <property type="component" value="Unassembled WGS sequence"/>
</dbReference>
<evidence type="ECO:0000313" key="2">
    <source>
        <dbReference type="EMBL" id="OZC05493.1"/>
    </source>
</evidence>
<feature type="region of interest" description="Disordered" evidence="1">
    <location>
        <begin position="121"/>
        <end position="142"/>
    </location>
</feature>
<proteinExistence type="predicted"/>
<evidence type="ECO:0000256" key="1">
    <source>
        <dbReference type="SAM" id="MobiDB-lite"/>
    </source>
</evidence>
<name>A0A238BJW6_9BILA</name>
<organism evidence="2 3">
    <name type="scientific">Onchocerca flexuosa</name>
    <dbReference type="NCBI Taxonomy" id="387005"/>
    <lineage>
        <taxon>Eukaryota</taxon>
        <taxon>Metazoa</taxon>
        <taxon>Ecdysozoa</taxon>
        <taxon>Nematoda</taxon>
        <taxon>Chromadorea</taxon>
        <taxon>Rhabditida</taxon>
        <taxon>Spirurina</taxon>
        <taxon>Spiruromorpha</taxon>
        <taxon>Filarioidea</taxon>
        <taxon>Onchocercidae</taxon>
        <taxon>Onchocerca</taxon>
    </lineage>
</organism>
<accession>A0A238BJW6</accession>
<keyword evidence="3" id="KW-1185">Reference proteome</keyword>
<feature type="non-terminal residue" evidence="2">
    <location>
        <position position="142"/>
    </location>
</feature>
<reference evidence="2 3" key="1">
    <citation type="submission" date="2015-12" db="EMBL/GenBank/DDBJ databases">
        <title>Draft genome of the nematode, Onchocerca flexuosa.</title>
        <authorList>
            <person name="Mitreva M."/>
        </authorList>
    </citation>
    <scope>NUCLEOTIDE SEQUENCE [LARGE SCALE GENOMIC DNA]</scope>
    <source>
        <strain evidence="2">Red Deer</strain>
    </source>
</reference>